<gene>
    <name evidence="1" type="ORF">FPRO_07167</name>
</gene>
<proteinExistence type="predicted"/>
<dbReference type="RefSeq" id="XP_031078235.1">
    <property type="nucleotide sequence ID" value="XM_031227838.1"/>
</dbReference>
<evidence type="ECO:0000313" key="1">
    <source>
        <dbReference type="EMBL" id="CZR37642.1"/>
    </source>
</evidence>
<comment type="caution">
    <text evidence="1">The sequence shown here is derived from an EMBL/GenBank/DDBJ whole genome shotgun (WGS) entry which is preliminary data.</text>
</comment>
<dbReference type="AlphaFoldDB" id="A0A1L7VBL1"/>
<evidence type="ECO:0000313" key="2">
    <source>
        <dbReference type="Proteomes" id="UP000183971"/>
    </source>
</evidence>
<dbReference type="GeneID" id="42052046"/>
<keyword evidence="2" id="KW-1185">Reference proteome</keyword>
<dbReference type="EMBL" id="FJOF01000003">
    <property type="protein sequence ID" value="CZR37642.1"/>
    <property type="molecule type" value="Genomic_DNA"/>
</dbReference>
<reference evidence="2" key="1">
    <citation type="journal article" date="2016" name="Genome Biol. Evol.">
        <title>Comparative 'omics' of the Fusarium fujikuroi species complex highlights differences in genetic potential and metabolite synthesis.</title>
        <authorList>
            <person name="Niehaus E.-M."/>
            <person name="Muensterkoetter M."/>
            <person name="Proctor R.H."/>
            <person name="Brown D.W."/>
            <person name="Sharon A."/>
            <person name="Idan Y."/>
            <person name="Oren-Young L."/>
            <person name="Sieber C.M."/>
            <person name="Novak O."/>
            <person name="Pencik A."/>
            <person name="Tarkowska D."/>
            <person name="Hromadova K."/>
            <person name="Freeman S."/>
            <person name="Maymon M."/>
            <person name="Elazar M."/>
            <person name="Youssef S.A."/>
            <person name="El-Shabrawy E.S.M."/>
            <person name="Shalaby A.B.A."/>
            <person name="Houterman P."/>
            <person name="Brock N.L."/>
            <person name="Burkhardt I."/>
            <person name="Tsavkelova E.A."/>
            <person name="Dickschat J.S."/>
            <person name="Galuszka P."/>
            <person name="Gueldener U."/>
            <person name="Tudzynski B."/>
        </authorList>
    </citation>
    <scope>NUCLEOTIDE SEQUENCE [LARGE SCALE GENOMIC DNA]</scope>
    <source>
        <strain evidence="2">ET1</strain>
    </source>
</reference>
<organism evidence="1 2">
    <name type="scientific">Fusarium proliferatum (strain ET1)</name>
    <name type="common">Orchid endophyte fungus</name>
    <dbReference type="NCBI Taxonomy" id="1227346"/>
    <lineage>
        <taxon>Eukaryota</taxon>
        <taxon>Fungi</taxon>
        <taxon>Dikarya</taxon>
        <taxon>Ascomycota</taxon>
        <taxon>Pezizomycotina</taxon>
        <taxon>Sordariomycetes</taxon>
        <taxon>Hypocreomycetidae</taxon>
        <taxon>Hypocreales</taxon>
        <taxon>Nectriaceae</taxon>
        <taxon>Fusarium</taxon>
        <taxon>Fusarium fujikuroi species complex</taxon>
    </lineage>
</organism>
<protein>
    <submittedName>
        <fullName evidence="1">Uncharacterized protein</fullName>
    </submittedName>
</protein>
<dbReference type="VEuPathDB" id="FungiDB:FPRO_07167"/>
<name>A0A1L7VBL1_FUSPR</name>
<sequence length="186" mass="20595">MANALSGNQNALEAALGNAIQAQIVRVNNFYQQNQQVPNPLSDYTWLSNRHANLGNRTGFEAYPGLVANNTPQQLQALWGGLARPNIQSVVLRMTWLNVLEEAMQNLAARLQATQNFQPQINQPRQWDTQAVLAVLNGVGQILPDLVVYEAPLALSTRQNATTSANVKFLDNNVALLFFTHFLETN</sequence>
<dbReference type="Proteomes" id="UP000183971">
    <property type="component" value="Unassembled WGS sequence"/>
</dbReference>
<accession>A0A1L7VBL1</accession>